<dbReference type="EMBL" id="HACG01005845">
    <property type="protein sequence ID" value="CEK52710.1"/>
    <property type="molecule type" value="Transcribed_RNA"/>
</dbReference>
<organism evidence="1">
    <name type="scientific">Arion vulgaris</name>
    <dbReference type="NCBI Taxonomy" id="1028688"/>
    <lineage>
        <taxon>Eukaryota</taxon>
        <taxon>Metazoa</taxon>
        <taxon>Spiralia</taxon>
        <taxon>Lophotrochozoa</taxon>
        <taxon>Mollusca</taxon>
        <taxon>Gastropoda</taxon>
        <taxon>Heterobranchia</taxon>
        <taxon>Euthyneura</taxon>
        <taxon>Panpulmonata</taxon>
        <taxon>Eupulmonata</taxon>
        <taxon>Stylommatophora</taxon>
        <taxon>Helicina</taxon>
        <taxon>Arionoidea</taxon>
        <taxon>Arionidae</taxon>
        <taxon>Arion</taxon>
    </lineage>
</organism>
<evidence type="ECO:0000313" key="1">
    <source>
        <dbReference type="EMBL" id="CEK52710.1"/>
    </source>
</evidence>
<accession>A0A0B6YB50</accession>
<reference evidence="1" key="1">
    <citation type="submission" date="2014-12" db="EMBL/GenBank/DDBJ databases">
        <title>Insight into the proteome of Arion vulgaris.</title>
        <authorList>
            <person name="Aradska J."/>
            <person name="Bulat T."/>
            <person name="Smidak R."/>
            <person name="Sarate P."/>
            <person name="Gangsoo J."/>
            <person name="Sialana F."/>
            <person name="Bilban M."/>
            <person name="Lubec G."/>
        </authorList>
    </citation>
    <scope>NUCLEOTIDE SEQUENCE</scope>
    <source>
        <tissue evidence="1">Skin</tissue>
    </source>
</reference>
<feature type="non-terminal residue" evidence="1">
    <location>
        <position position="1"/>
    </location>
</feature>
<protein>
    <submittedName>
        <fullName evidence="1">Uncharacterized protein</fullName>
    </submittedName>
</protein>
<gene>
    <name evidence="1" type="primary">ORF17772</name>
</gene>
<proteinExistence type="predicted"/>
<dbReference type="AlphaFoldDB" id="A0A0B6YB50"/>
<sequence>LGLDSTVTSARTREVPLYTSEAVAIIACDGRLLFHSKSNDNVAVVDYADIYSDRFSPFGRVT</sequence>
<name>A0A0B6YB50_9EUPU</name>